<dbReference type="AlphaFoldDB" id="A0A2D3NX76"/>
<dbReference type="RefSeq" id="WP_100025297.1">
    <property type="nucleotide sequence ID" value="NZ_CP024699.1"/>
</dbReference>
<name>A0A2D3NX76_9FUSO</name>
<dbReference type="EMBL" id="CP024699">
    <property type="protein sequence ID" value="ATV60007.1"/>
    <property type="molecule type" value="Genomic_DNA"/>
</dbReference>
<evidence type="ECO:0000313" key="3">
    <source>
        <dbReference type="Proteomes" id="UP000230056"/>
    </source>
</evidence>
<sequence length="166" mass="20270">MKTVTKKEDFTCIAYDEELKRKCDIVLSLHTILWILIPVYILLFRANDKIYNYLWIIFYVFFIISYRLEPYLSKIKIILYGDRIEIKKGRKKKLYLYSEIKKIEYTEKDRDREGTIYFVKIMKNDENICKQIKGELKSDIIEIFTIIKNSYEEWRIKNAESYNKEN</sequence>
<keyword evidence="1" id="KW-1133">Transmembrane helix</keyword>
<reference evidence="2 3" key="1">
    <citation type="submission" date="2017-11" db="EMBL/GenBank/DDBJ databases">
        <title>Genome sequencing of Fusobacterium periodonticum KCOM 1261.</title>
        <authorList>
            <person name="Kook J.-K."/>
            <person name="Park S.-N."/>
            <person name="Lim Y.K."/>
        </authorList>
    </citation>
    <scope>NUCLEOTIDE SEQUENCE [LARGE SCALE GENOMIC DNA]</scope>
    <source>
        <strain evidence="2 3">KCOM 1261</strain>
    </source>
</reference>
<dbReference type="Proteomes" id="UP000230056">
    <property type="component" value="Chromosome"/>
</dbReference>
<gene>
    <name evidence="2" type="ORF">CTM72_09970</name>
</gene>
<keyword evidence="1" id="KW-0472">Membrane</keyword>
<feature type="transmembrane region" description="Helical" evidence="1">
    <location>
        <begin position="25"/>
        <end position="44"/>
    </location>
</feature>
<proteinExistence type="predicted"/>
<accession>A0A2D3NX76</accession>
<feature type="transmembrane region" description="Helical" evidence="1">
    <location>
        <begin position="50"/>
        <end position="68"/>
    </location>
</feature>
<organism evidence="2 3">
    <name type="scientific">Fusobacterium pseudoperiodonticum</name>
    <dbReference type="NCBI Taxonomy" id="2663009"/>
    <lineage>
        <taxon>Bacteria</taxon>
        <taxon>Fusobacteriati</taxon>
        <taxon>Fusobacteriota</taxon>
        <taxon>Fusobacteriia</taxon>
        <taxon>Fusobacteriales</taxon>
        <taxon>Fusobacteriaceae</taxon>
        <taxon>Fusobacterium</taxon>
    </lineage>
</organism>
<evidence type="ECO:0000313" key="2">
    <source>
        <dbReference type="EMBL" id="ATV60007.1"/>
    </source>
</evidence>
<protein>
    <submittedName>
        <fullName evidence="2">Uncharacterized protein</fullName>
    </submittedName>
</protein>
<keyword evidence="1" id="KW-0812">Transmembrane</keyword>
<evidence type="ECO:0000256" key="1">
    <source>
        <dbReference type="SAM" id="Phobius"/>
    </source>
</evidence>